<feature type="transmembrane region" description="Helical" evidence="1">
    <location>
        <begin position="66"/>
        <end position="85"/>
    </location>
</feature>
<keyword evidence="1" id="KW-0472">Membrane</keyword>
<keyword evidence="1" id="KW-1133">Transmembrane helix</keyword>
<evidence type="ECO:0000313" key="3">
    <source>
        <dbReference type="Proteomes" id="UP000198749"/>
    </source>
</evidence>
<evidence type="ECO:0000313" key="2">
    <source>
        <dbReference type="EMBL" id="SEQ52858.1"/>
    </source>
</evidence>
<keyword evidence="1" id="KW-0812">Transmembrane</keyword>
<feature type="transmembrane region" description="Helical" evidence="1">
    <location>
        <begin position="38"/>
        <end position="54"/>
    </location>
</feature>
<sequence>MSKKNFSIASLLLLSFGMAVVEVMLNSQGEVVSDETQSLWGFIFLVITIIWVIADSETNNFKKPFDFGFLIYLFWPVALPYYLITTRGFEGFVFFLGLMSIWLGPWLAGLVAYTYVYTP</sequence>
<dbReference type="RefSeq" id="WP_139203172.1">
    <property type="nucleotide sequence ID" value="NZ_AP025284.1"/>
</dbReference>
<accession>A0A1H9GS96</accession>
<evidence type="ECO:0000256" key="1">
    <source>
        <dbReference type="SAM" id="Phobius"/>
    </source>
</evidence>
<feature type="transmembrane region" description="Helical" evidence="1">
    <location>
        <begin position="91"/>
        <end position="116"/>
    </location>
</feature>
<reference evidence="3" key="1">
    <citation type="submission" date="2016-10" db="EMBL/GenBank/DDBJ databases">
        <authorList>
            <person name="Varghese N."/>
            <person name="Submissions S."/>
        </authorList>
    </citation>
    <scope>NUCLEOTIDE SEQUENCE [LARGE SCALE GENOMIC DNA]</scope>
    <source>
        <strain evidence="3">DSM 18887</strain>
    </source>
</reference>
<name>A0A1H9GS96_9GAMM</name>
<proteinExistence type="predicted"/>
<organism evidence="2 3">
    <name type="scientific">Amphritea atlantica</name>
    <dbReference type="NCBI Taxonomy" id="355243"/>
    <lineage>
        <taxon>Bacteria</taxon>
        <taxon>Pseudomonadati</taxon>
        <taxon>Pseudomonadota</taxon>
        <taxon>Gammaproteobacteria</taxon>
        <taxon>Oceanospirillales</taxon>
        <taxon>Oceanospirillaceae</taxon>
        <taxon>Amphritea</taxon>
    </lineage>
</organism>
<keyword evidence="3" id="KW-1185">Reference proteome</keyword>
<dbReference type="EMBL" id="FOGB01000004">
    <property type="protein sequence ID" value="SEQ52858.1"/>
    <property type="molecule type" value="Genomic_DNA"/>
</dbReference>
<dbReference type="OrthoDB" id="6896705at2"/>
<protein>
    <submittedName>
        <fullName evidence="2">Uncharacterized protein</fullName>
    </submittedName>
</protein>
<dbReference type="Proteomes" id="UP000198749">
    <property type="component" value="Unassembled WGS sequence"/>
</dbReference>
<gene>
    <name evidence="2" type="ORF">SAMN03080615_01855</name>
</gene>
<dbReference type="AlphaFoldDB" id="A0A1H9GS96"/>